<dbReference type="EMBL" id="QAOT01000006">
    <property type="protein sequence ID" value="PTR18902.1"/>
    <property type="molecule type" value="Genomic_DNA"/>
</dbReference>
<organism evidence="1 2">
    <name type="scientific">Cereibacter azotoformans</name>
    <dbReference type="NCBI Taxonomy" id="43057"/>
    <lineage>
        <taxon>Bacteria</taxon>
        <taxon>Pseudomonadati</taxon>
        <taxon>Pseudomonadota</taxon>
        <taxon>Alphaproteobacteria</taxon>
        <taxon>Rhodobacterales</taxon>
        <taxon>Paracoccaceae</taxon>
        <taxon>Cereibacter</taxon>
    </lineage>
</organism>
<comment type="caution">
    <text evidence="1">The sequence shown here is derived from an EMBL/GenBank/DDBJ whole genome shotgun (WGS) entry which is preliminary data.</text>
</comment>
<protein>
    <submittedName>
        <fullName evidence="1">Uncharacterized protein</fullName>
    </submittedName>
</protein>
<accession>A0A2T5K989</accession>
<dbReference type="Proteomes" id="UP000244060">
    <property type="component" value="Unassembled WGS sequence"/>
</dbReference>
<proteinExistence type="predicted"/>
<gene>
    <name evidence="1" type="ORF">C8J28_10650</name>
</gene>
<reference evidence="1 2" key="1">
    <citation type="submission" date="2018-04" db="EMBL/GenBank/DDBJ databases">
        <title>Genomic Encyclopedia of Type Strains, Phase III (KMG-III): the genomes of soil and plant-associated and newly described type strains.</title>
        <authorList>
            <person name="Whitman W."/>
        </authorList>
    </citation>
    <scope>NUCLEOTIDE SEQUENCE [LARGE SCALE GENOMIC DNA]</scope>
    <source>
        <strain evidence="1 2">KA25</strain>
    </source>
</reference>
<keyword evidence="2" id="KW-1185">Reference proteome</keyword>
<dbReference type="AlphaFoldDB" id="A0A2T5K989"/>
<sequence>MMVKPKEHEGPHMGPDELKDLSEELLRAIEAEPVPEPIQLLARRLACALGSQMAGNPVLLAPRESVKESDS</sequence>
<name>A0A2T5K989_9RHOB</name>
<evidence type="ECO:0000313" key="1">
    <source>
        <dbReference type="EMBL" id="PTR18902.1"/>
    </source>
</evidence>
<evidence type="ECO:0000313" key="2">
    <source>
        <dbReference type="Proteomes" id="UP000244060"/>
    </source>
</evidence>